<dbReference type="PATRIC" id="fig|1202724.3.peg.1925"/>
<gene>
    <name evidence="2" type="ORF">AM493_09270</name>
</gene>
<dbReference type="EMBL" id="LIYD01000005">
    <property type="protein sequence ID" value="KOS06199.1"/>
    <property type="molecule type" value="Genomic_DNA"/>
</dbReference>
<organism evidence="2 3">
    <name type="scientific">Flavobacterium akiainvivens</name>
    <dbReference type="NCBI Taxonomy" id="1202724"/>
    <lineage>
        <taxon>Bacteria</taxon>
        <taxon>Pseudomonadati</taxon>
        <taxon>Bacteroidota</taxon>
        <taxon>Flavobacteriia</taxon>
        <taxon>Flavobacteriales</taxon>
        <taxon>Flavobacteriaceae</taxon>
        <taxon>Flavobacterium</taxon>
    </lineage>
</organism>
<accession>A0A0N0RQP9</accession>
<dbReference type="AlphaFoldDB" id="A0A0N0RQP9"/>
<evidence type="ECO:0008006" key="4">
    <source>
        <dbReference type="Google" id="ProtNLM"/>
    </source>
</evidence>
<evidence type="ECO:0000256" key="1">
    <source>
        <dbReference type="SAM" id="MobiDB-lite"/>
    </source>
</evidence>
<sequence length="241" mass="27399">MKKATLIALAFAAVFAVGCKDKEQPKPKVIYTDNKDNKGPEPKKDSTQIKVADLPVHMPGTKYLMYPVGDIRIYDDSKASYGTSRTSGQVSYAISNYDRFEITGYFENLKFQHVDSTAIRPLSNKPLQIQTATYLGTYPKRQVIVYTLVDSDTNQDSKIDSNDIRSLYISEMGGAGFKKLSENVQELVDWNLIEAQGRVYFRTLEDFNKNGAFDKDDRMHYYYVDLNTTDWTVTAYEPVAQ</sequence>
<keyword evidence="3" id="KW-1185">Reference proteome</keyword>
<comment type="caution">
    <text evidence="2">The sequence shown here is derived from an EMBL/GenBank/DDBJ whole genome shotgun (WGS) entry which is preliminary data.</text>
</comment>
<feature type="compositionally biased region" description="Basic and acidic residues" evidence="1">
    <location>
        <begin position="33"/>
        <end position="46"/>
    </location>
</feature>
<dbReference type="OrthoDB" id="997423at2"/>
<reference evidence="2 3" key="1">
    <citation type="submission" date="2015-08" db="EMBL/GenBank/DDBJ databases">
        <title>Whole genome sequence of Flavobacterium akiainvivens IK-1T, from decaying Wikstroemia oahuensis, an endemic Hawaiian shrub.</title>
        <authorList>
            <person name="Wan X."/>
            <person name="Hou S."/>
            <person name="Saito J."/>
            <person name="Donachie S."/>
        </authorList>
    </citation>
    <scope>NUCLEOTIDE SEQUENCE [LARGE SCALE GENOMIC DNA]</scope>
    <source>
        <strain evidence="2 3">IK-1</strain>
    </source>
</reference>
<dbReference type="Proteomes" id="UP000037755">
    <property type="component" value="Unassembled WGS sequence"/>
</dbReference>
<name>A0A0N0RQP9_9FLAO</name>
<feature type="region of interest" description="Disordered" evidence="1">
    <location>
        <begin position="27"/>
        <end position="46"/>
    </location>
</feature>
<evidence type="ECO:0000313" key="3">
    <source>
        <dbReference type="Proteomes" id="UP000037755"/>
    </source>
</evidence>
<evidence type="ECO:0000313" key="2">
    <source>
        <dbReference type="EMBL" id="KOS06199.1"/>
    </source>
</evidence>
<dbReference type="RefSeq" id="WP_054407696.1">
    <property type="nucleotide sequence ID" value="NZ_FOYA01000014.1"/>
</dbReference>
<dbReference type="PROSITE" id="PS51257">
    <property type="entry name" value="PROKAR_LIPOPROTEIN"/>
    <property type="match status" value="1"/>
</dbReference>
<proteinExistence type="predicted"/>
<protein>
    <recommendedName>
        <fullName evidence="4">Lipoprotein</fullName>
    </recommendedName>
</protein>
<dbReference type="STRING" id="1202724.AM493_09270"/>